<keyword evidence="1" id="KW-0812">Transmembrane</keyword>
<feature type="transmembrane region" description="Helical" evidence="1">
    <location>
        <begin position="438"/>
        <end position="462"/>
    </location>
</feature>
<evidence type="ECO:0008006" key="4">
    <source>
        <dbReference type="Google" id="ProtNLM"/>
    </source>
</evidence>
<evidence type="ECO:0000313" key="2">
    <source>
        <dbReference type="EMBL" id="RJP58138.1"/>
    </source>
</evidence>
<dbReference type="EMBL" id="QZJZ01000071">
    <property type="protein sequence ID" value="RJP58138.1"/>
    <property type="molecule type" value="Genomic_DNA"/>
</dbReference>
<feature type="transmembrane region" description="Helical" evidence="1">
    <location>
        <begin position="354"/>
        <end position="374"/>
    </location>
</feature>
<feature type="transmembrane region" description="Helical" evidence="1">
    <location>
        <begin position="224"/>
        <end position="244"/>
    </location>
</feature>
<feature type="transmembrane region" description="Helical" evidence="1">
    <location>
        <begin position="73"/>
        <end position="90"/>
    </location>
</feature>
<feature type="transmembrane region" description="Helical" evidence="1">
    <location>
        <begin position="183"/>
        <end position="212"/>
    </location>
</feature>
<accession>A0A3A4R761</accession>
<gene>
    <name evidence="2" type="ORF">C4541_08905</name>
</gene>
<organism evidence="2 3">
    <name type="scientific">Candidatus Auribacter fodinae</name>
    <dbReference type="NCBI Taxonomy" id="2093366"/>
    <lineage>
        <taxon>Bacteria</taxon>
        <taxon>Pseudomonadati</taxon>
        <taxon>Candidatus Auribacterota</taxon>
        <taxon>Candidatus Auribacteria</taxon>
        <taxon>Candidatus Auribacterales</taxon>
        <taxon>Candidatus Auribacteraceae</taxon>
        <taxon>Candidatus Auribacter</taxon>
    </lineage>
</organism>
<sequence>MKRFYVLISVLALCVIYFQHSFKNAPNPNEFSRLYQIRAIVENHTLAIDSMISRYGHLMDKSHFNGHFYSDKSFGMTLLCLPFYFVYHLFFGICGNSGVMKYLLSIACAAIPNILFVIMLYIRYIRARALRSFRLLMLCGYCLGTISFVYSTLLYSHVTGAALLGIIFMMLDNRDRTINPLSALLIGMGLGLACIIEYPMLLICIWLGLFFLYRVFTERMDNKILSCILVITGGLISGSVQMLVNYLSFGSPFSTGYAHKYAIDQTVYHSTGFFGVAHPSFESVWGITFSAARGMFYFSPILLLAIPALVSLFRHNSPQSKIRAGVLSGIILTYSLFASSVVDWRGGWTTGPRYYLPAIPFMLIAIISRPWFVFLKRRRWFPVLPVLFMTALVWSVIHCVAVASAYPFIPELIVQPLWEFAVPLLAKGYVSPNIGTSIGLKGVVSLIPLYMVIIIIIIWCSCLKWKLLAHKRMYLSLCAAAATALSLTAVSSFQVPPDRIEKHIIMNYIYRYIDKPVDQLEQLYILVAAMPYNIEYRTELSEILLKTGVFSLSALHAQTVLTQSPDNTEAKKYLIQARNSAESLKTMAKELLASGTMPRSIKETISAGRILIGAGYYAEARRYFLRAQNSRKGYTGADVLLALLDLIDAHEPAASRPSLKD</sequence>
<feature type="transmembrane region" description="Helical" evidence="1">
    <location>
        <begin position="102"/>
        <end position="122"/>
    </location>
</feature>
<comment type="caution">
    <text evidence="2">The sequence shown here is derived from an EMBL/GenBank/DDBJ whole genome shotgun (WGS) entry which is preliminary data.</text>
</comment>
<evidence type="ECO:0000313" key="3">
    <source>
        <dbReference type="Proteomes" id="UP000266426"/>
    </source>
</evidence>
<evidence type="ECO:0000256" key="1">
    <source>
        <dbReference type="SAM" id="Phobius"/>
    </source>
</evidence>
<feature type="transmembrane region" description="Helical" evidence="1">
    <location>
        <begin position="143"/>
        <end position="171"/>
    </location>
</feature>
<reference evidence="2 3" key="1">
    <citation type="journal article" date="2017" name="ISME J.">
        <title>Energy and carbon metabolisms in a deep terrestrial subsurface fluid microbial community.</title>
        <authorList>
            <person name="Momper L."/>
            <person name="Jungbluth S.P."/>
            <person name="Lee M.D."/>
            <person name="Amend J.P."/>
        </authorList>
    </citation>
    <scope>NUCLEOTIDE SEQUENCE [LARGE SCALE GENOMIC DNA]</scope>
    <source>
        <strain evidence="2">SURF_26</strain>
    </source>
</reference>
<dbReference type="AlphaFoldDB" id="A0A3A4R761"/>
<keyword evidence="1" id="KW-0472">Membrane</keyword>
<feature type="transmembrane region" description="Helical" evidence="1">
    <location>
        <begin position="325"/>
        <end position="342"/>
    </location>
</feature>
<dbReference type="Proteomes" id="UP000266426">
    <property type="component" value="Unassembled WGS sequence"/>
</dbReference>
<feature type="transmembrane region" description="Helical" evidence="1">
    <location>
        <begin position="474"/>
        <end position="493"/>
    </location>
</feature>
<feature type="transmembrane region" description="Helical" evidence="1">
    <location>
        <begin position="295"/>
        <end position="313"/>
    </location>
</feature>
<protein>
    <recommendedName>
        <fullName evidence="4">Glycosyltransferase RgtA/B/C/D-like domain-containing protein</fullName>
    </recommendedName>
</protein>
<feature type="transmembrane region" description="Helical" evidence="1">
    <location>
        <begin position="386"/>
        <end position="409"/>
    </location>
</feature>
<keyword evidence="1" id="KW-1133">Transmembrane helix</keyword>
<proteinExistence type="predicted"/>
<name>A0A3A4R761_9BACT</name>